<dbReference type="AlphaFoldDB" id="A0A6A6Q4B1"/>
<dbReference type="CDD" id="cd12398">
    <property type="entry name" value="RRM_CSTF2_RNA15_like"/>
    <property type="match status" value="1"/>
</dbReference>
<proteinExistence type="predicted"/>
<dbReference type="SUPFAM" id="SSF54928">
    <property type="entry name" value="RNA-binding domain, RBD"/>
    <property type="match status" value="1"/>
</dbReference>
<sequence>MAQAREKGGRVVFIGNIPYGVSEEQICEIFGRAGTVINFRLVYDKETGKPKGFGFLEYPDVDQAAAAVRNLNNFEIMGRNLKVDYSNDNSGGKGGQNDQHGSNRAPPPAHFDMGQPLPMMPNGGAQDLPPLPQGVDPPLGLTAPDAISKTLSAIPPPQLLDIISQMKTLVATEPQKATAILQQAPQLGFAIFQALMLLGLVDANIVGSLLQQQPQQPPQPQHAPQYAQAPAYGQAPPPNPYGAPVPPYQAMQHPGYAPTPPQQPVYQPPPQQQQAYQAPPQQDQSQQQQLIQQVLSMTRDQIYSLDEQSRNQLIALRAQLGAPVS</sequence>
<dbReference type="PANTHER" id="PTHR45735:SF2">
    <property type="entry name" value="CLEAVAGE STIMULATION FACTOR SUBUNIT 2"/>
    <property type="match status" value="1"/>
</dbReference>
<dbReference type="GO" id="GO:0031124">
    <property type="term" value="P:mRNA 3'-end processing"/>
    <property type="evidence" value="ECO:0007669"/>
    <property type="project" value="InterPro"/>
</dbReference>
<dbReference type="RefSeq" id="XP_033593809.1">
    <property type="nucleotide sequence ID" value="XM_033732212.1"/>
</dbReference>
<dbReference type="Proteomes" id="UP000799767">
    <property type="component" value="Unassembled WGS sequence"/>
</dbReference>
<dbReference type="GO" id="GO:0005847">
    <property type="term" value="C:mRNA cleavage and polyadenylation specificity factor complex"/>
    <property type="evidence" value="ECO:0007669"/>
    <property type="project" value="TreeGrafter"/>
</dbReference>
<dbReference type="SMART" id="SM00360">
    <property type="entry name" value="RRM"/>
    <property type="match status" value="1"/>
</dbReference>
<gene>
    <name evidence="6" type="ORF">BDY17DRAFT_288586</name>
</gene>
<dbReference type="InterPro" id="IPR000504">
    <property type="entry name" value="RRM_dom"/>
</dbReference>
<feature type="compositionally biased region" description="Polar residues" evidence="4">
    <location>
        <begin position="86"/>
        <end position="102"/>
    </location>
</feature>
<dbReference type="PANTHER" id="PTHR45735">
    <property type="entry name" value="CLEAVAGE STIMULATION FACTOR SUBUNIT 2"/>
    <property type="match status" value="1"/>
</dbReference>
<reference evidence="6" key="1">
    <citation type="journal article" date="2020" name="Stud. Mycol.">
        <title>101 Dothideomycetes genomes: a test case for predicting lifestyles and emergence of pathogens.</title>
        <authorList>
            <person name="Haridas S."/>
            <person name="Albert R."/>
            <person name="Binder M."/>
            <person name="Bloem J."/>
            <person name="Labutti K."/>
            <person name="Salamov A."/>
            <person name="Andreopoulos B."/>
            <person name="Baker S."/>
            <person name="Barry K."/>
            <person name="Bills G."/>
            <person name="Bluhm B."/>
            <person name="Cannon C."/>
            <person name="Castanera R."/>
            <person name="Culley D."/>
            <person name="Daum C."/>
            <person name="Ezra D."/>
            <person name="Gonzalez J."/>
            <person name="Henrissat B."/>
            <person name="Kuo A."/>
            <person name="Liang C."/>
            <person name="Lipzen A."/>
            <person name="Lutzoni F."/>
            <person name="Magnuson J."/>
            <person name="Mondo S."/>
            <person name="Nolan M."/>
            <person name="Ohm R."/>
            <person name="Pangilinan J."/>
            <person name="Park H.-J."/>
            <person name="Ramirez L."/>
            <person name="Alfaro M."/>
            <person name="Sun H."/>
            <person name="Tritt A."/>
            <person name="Yoshinaga Y."/>
            <person name="Zwiers L.-H."/>
            <person name="Turgeon B."/>
            <person name="Goodwin S."/>
            <person name="Spatafora J."/>
            <person name="Crous P."/>
            <person name="Grigoriev I."/>
        </authorList>
    </citation>
    <scope>NUCLEOTIDE SEQUENCE</scope>
    <source>
        <strain evidence="6">CBS 113389</strain>
    </source>
</reference>
<dbReference type="OrthoDB" id="272703at2759"/>
<dbReference type="InterPro" id="IPR038192">
    <property type="entry name" value="CSTF_C_sf"/>
</dbReference>
<dbReference type="GeneID" id="54473214"/>
<feature type="compositionally biased region" description="Pro residues" evidence="4">
    <location>
        <begin position="257"/>
        <end position="271"/>
    </location>
</feature>
<dbReference type="Gene3D" id="1.10.20.70">
    <property type="entry name" value="Transcription termination and cleavage factor, C-terminal domain"/>
    <property type="match status" value="1"/>
</dbReference>
<comment type="subcellular location">
    <subcellularLocation>
        <location evidence="1">Nucleus</location>
    </subcellularLocation>
</comment>
<dbReference type="Pfam" id="PF14304">
    <property type="entry name" value="CSTF_C"/>
    <property type="match status" value="1"/>
</dbReference>
<dbReference type="InterPro" id="IPR035979">
    <property type="entry name" value="RBD_domain_sf"/>
</dbReference>
<evidence type="ECO:0000256" key="1">
    <source>
        <dbReference type="ARBA" id="ARBA00004123"/>
    </source>
</evidence>
<keyword evidence="3" id="KW-0694">RNA-binding</keyword>
<keyword evidence="7" id="KW-1185">Reference proteome</keyword>
<dbReference type="Pfam" id="PF00076">
    <property type="entry name" value="RRM_1"/>
    <property type="match status" value="1"/>
</dbReference>
<dbReference type="InterPro" id="IPR025742">
    <property type="entry name" value="CSTF2_hinge"/>
</dbReference>
<feature type="compositionally biased region" description="Low complexity" evidence="4">
    <location>
        <begin position="222"/>
        <end position="234"/>
    </location>
</feature>
<accession>A0A6A6Q4B1</accession>
<dbReference type="Gene3D" id="3.30.70.330">
    <property type="match status" value="1"/>
</dbReference>
<protein>
    <recommendedName>
        <fullName evidence="5">RRM domain-containing protein</fullName>
    </recommendedName>
</protein>
<dbReference type="EMBL" id="MU001631">
    <property type="protein sequence ID" value="KAF2487240.1"/>
    <property type="molecule type" value="Genomic_DNA"/>
</dbReference>
<keyword evidence="2" id="KW-0539">Nucleus</keyword>
<evidence type="ECO:0000256" key="3">
    <source>
        <dbReference type="PROSITE-ProRule" id="PRU00176"/>
    </source>
</evidence>
<dbReference type="InterPro" id="IPR012677">
    <property type="entry name" value="Nucleotide-bd_a/b_plait_sf"/>
</dbReference>
<evidence type="ECO:0000256" key="4">
    <source>
        <dbReference type="SAM" id="MobiDB-lite"/>
    </source>
</evidence>
<feature type="compositionally biased region" description="Pro residues" evidence="4">
    <location>
        <begin position="235"/>
        <end position="247"/>
    </location>
</feature>
<feature type="region of interest" description="Disordered" evidence="4">
    <location>
        <begin position="212"/>
        <end position="289"/>
    </location>
</feature>
<evidence type="ECO:0000259" key="5">
    <source>
        <dbReference type="PROSITE" id="PS50102"/>
    </source>
</evidence>
<name>A0A6A6Q4B1_9PEZI</name>
<dbReference type="InterPro" id="IPR026896">
    <property type="entry name" value="CSTF_C"/>
</dbReference>
<dbReference type="Pfam" id="PF14327">
    <property type="entry name" value="CSTF2_hinge"/>
    <property type="match status" value="1"/>
</dbReference>
<dbReference type="GO" id="GO:0003729">
    <property type="term" value="F:mRNA binding"/>
    <property type="evidence" value="ECO:0007669"/>
    <property type="project" value="TreeGrafter"/>
</dbReference>
<feature type="compositionally biased region" description="Low complexity" evidence="4">
    <location>
        <begin position="272"/>
        <end position="289"/>
    </location>
</feature>
<dbReference type="Gene3D" id="1.25.40.630">
    <property type="match status" value="1"/>
</dbReference>
<organism evidence="6 7">
    <name type="scientific">Neohortaea acidophila</name>
    <dbReference type="NCBI Taxonomy" id="245834"/>
    <lineage>
        <taxon>Eukaryota</taxon>
        <taxon>Fungi</taxon>
        <taxon>Dikarya</taxon>
        <taxon>Ascomycota</taxon>
        <taxon>Pezizomycotina</taxon>
        <taxon>Dothideomycetes</taxon>
        <taxon>Dothideomycetidae</taxon>
        <taxon>Mycosphaerellales</taxon>
        <taxon>Teratosphaeriaceae</taxon>
        <taxon>Neohortaea</taxon>
    </lineage>
</organism>
<evidence type="ECO:0000313" key="6">
    <source>
        <dbReference type="EMBL" id="KAF2487240.1"/>
    </source>
</evidence>
<evidence type="ECO:0000256" key="2">
    <source>
        <dbReference type="ARBA" id="ARBA00023242"/>
    </source>
</evidence>
<evidence type="ECO:0000313" key="7">
    <source>
        <dbReference type="Proteomes" id="UP000799767"/>
    </source>
</evidence>
<feature type="region of interest" description="Disordered" evidence="4">
    <location>
        <begin position="85"/>
        <end position="141"/>
    </location>
</feature>
<dbReference type="PROSITE" id="PS50102">
    <property type="entry name" value="RRM"/>
    <property type="match status" value="1"/>
</dbReference>
<feature type="domain" description="RRM" evidence="5">
    <location>
        <begin position="10"/>
        <end position="88"/>
    </location>
</feature>